<dbReference type="CDD" id="cd07480">
    <property type="entry name" value="Peptidases_S8_12"/>
    <property type="match status" value="1"/>
</dbReference>
<dbReference type="PRINTS" id="PR00723">
    <property type="entry name" value="SUBTILISIN"/>
</dbReference>
<keyword evidence="9" id="KW-1185">Reference proteome</keyword>
<dbReference type="Proteomes" id="UP001337305">
    <property type="component" value="Unassembled WGS sequence"/>
</dbReference>
<reference evidence="8 9" key="1">
    <citation type="submission" date="2022-09" db="EMBL/GenBank/DDBJ databases">
        <title>Genome sequencing of Flavivirga sp. MEBiC05379.</title>
        <authorList>
            <person name="Oh H.-M."/>
            <person name="Kwon K.K."/>
            <person name="Park M.J."/>
            <person name="Yang S.-H."/>
        </authorList>
    </citation>
    <scope>NUCLEOTIDE SEQUENCE [LARGE SCALE GENOMIC DNA]</scope>
    <source>
        <strain evidence="8 9">MEBiC05379</strain>
    </source>
</reference>
<gene>
    <name evidence="8" type="ORF">N1F79_17540</name>
</gene>
<evidence type="ECO:0000256" key="5">
    <source>
        <dbReference type="PROSITE-ProRule" id="PRU01240"/>
    </source>
</evidence>
<name>A0ABU7XWP6_9FLAO</name>
<evidence type="ECO:0000256" key="4">
    <source>
        <dbReference type="ARBA" id="ARBA00022825"/>
    </source>
</evidence>
<dbReference type="PROSITE" id="PS00138">
    <property type="entry name" value="SUBTILASE_SER"/>
    <property type="match status" value="1"/>
</dbReference>
<dbReference type="PROSITE" id="PS00136">
    <property type="entry name" value="SUBTILASE_ASP"/>
    <property type="match status" value="1"/>
</dbReference>
<evidence type="ECO:0000259" key="7">
    <source>
        <dbReference type="Pfam" id="PF00082"/>
    </source>
</evidence>
<dbReference type="Gene3D" id="3.40.50.200">
    <property type="entry name" value="Peptidase S8/S53 domain"/>
    <property type="match status" value="1"/>
</dbReference>
<dbReference type="InterPro" id="IPR050131">
    <property type="entry name" value="Peptidase_S8_subtilisin-like"/>
</dbReference>
<dbReference type="InterPro" id="IPR000209">
    <property type="entry name" value="Peptidase_S8/S53_dom"/>
</dbReference>
<evidence type="ECO:0000256" key="1">
    <source>
        <dbReference type="ARBA" id="ARBA00011073"/>
    </source>
</evidence>
<dbReference type="PANTHER" id="PTHR43806">
    <property type="entry name" value="PEPTIDASE S8"/>
    <property type="match status" value="1"/>
</dbReference>
<evidence type="ECO:0000313" key="8">
    <source>
        <dbReference type="EMBL" id="MEF3834939.1"/>
    </source>
</evidence>
<feature type="active site" description="Charge relay system" evidence="5">
    <location>
        <position position="165"/>
    </location>
</feature>
<feature type="domain" description="Peptidase S8/S53" evidence="7">
    <location>
        <begin position="156"/>
        <end position="392"/>
    </location>
</feature>
<dbReference type="InterPro" id="IPR015500">
    <property type="entry name" value="Peptidase_S8_subtilisin-rel"/>
</dbReference>
<evidence type="ECO:0000256" key="6">
    <source>
        <dbReference type="RuleBase" id="RU003355"/>
    </source>
</evidence>
<keyword evidence="4 5" id="KW-0720">Serine protease</keyword>
<comment type="caution">
    <text evidence="8">The sequence shown here is derived from an EMBL/GenBank/DDBJ whole genome shotgun (WGS) entry which is preliminary data.</text>
</comment>
<proteinExistence type="inferred from homology"/>
<evidence type="ECO:0000256" key="2">
    <source>
        <dbReference type="ARBA" id="ARBA00022670"/>
    </source>
</evidence>
<protein>
    <submittedName>
        <fullName evidence="8">S8 family serine peptidase</fullName>
    </submittedName>
</protein>
<dbReference type="InterPro" id="IPR036852">
    <property type="entry name" value="Peptidase_S8/S53_dom_sf"/>
</dbReference>
<dbReference type="SUPFAM" id="SSF52743">
    <property type="entry name" value="Subtilisin-like"/>
    <property type="match status" value="1"/>
</dbReference>
<dbReference type="Pfam" id="PF00082">
    <property type="entry name" value="Peptidase_S8"/>
    <property type="match status" value="1"/>
</dbReference>
<dbReference type="PANTHER" id="PTHR43806:SF11">
    <property type="entry name" value="CEREVISIN-RELATED"/>
    <property type="match status" value="1"/>
</dbReference>
<dbReference type="InterPro" id="IPR023827">
    <property type="entry name" value="Peptidase_S8_Asp-AS"/>
</dbReference>
<comment type="similarity">
    <text evidence="1 5 6">Belongs to the peptidase S8 family.</text>
</comment>
<feature type="active site" description="Charge relay system" evidence="5">
    <location>
        <position position="197"/>
    </location>
</feature>
<organism evidence="8 9">
    <name type="scientific">Flavivirga spongiicola</name>
    <dbReference type="NCBI Taxonomy" id="421621"/>
    <lineage>
        <taxon>Bacteria</taxon>
        <taxon>Pseudomonadati</taxon>
        <taxon>Bacteroidota</taxon>
        <taxon>Flavobacteriia</taxon>
        <taxon>Flavobacteriales</taxon>
        <taxon>Flavobacteriaceae</taxon>
        <taxon>Flavivirga</taxon>
    </lineage>
</organism>
<evidence type="ECO:0000313" key="9">
    <source>
        <dbReference type="Proteomes" id="UP001337305"/>
    </source>
</evidence>
<dbReference type="PROSITE" id="PS51892">
    <property type="entry name" value="SUBTILASE"/>
    <property type="match status" value="1"/>
</dbReference>
<accession>A0ABU7XWP6</accession>
<keyword evidence="2 5" id="KW-0645">Protease</keyword>
<evidence type="ECO:0000256" key="3">
    <source>
        <dbReference type="ARBA" id="ARBA00022801"/>
    </source>
</evidence>
<keyword evidence="3 5" id="KW-0378">Hydrolase</keyword>
<sequence>MKKPILGKQTFLKENNERISSYEKFVKEVYENTNDQKPLYTGRYLVTLDEGKSFSKIRKTFKNKLGFKMASTNDFKDEAINESKLKNADALIYEHLGIALIDGDEDQIQILESESNDFIIEPEKIVYVPDDIPSIMNISSTWGISATETMNSSYTGKDIKVAVLDTGFDLQHPDFIGRNINSNSFVNNQTVQDRHGHGTHCIGTACGDSDMHGQRYGVAKDSIIYAGKVLSNQGSGAQSWILNGINWAVNNGCKVVSMSLGSNVFPGQGYDQAYERIAKHALSKGSILVAAAGNDSRRSRNIFNPVNSPANCPSILSVAAIDMNFNVADFSNRSINPNQQIDIASAGVMVYSSWPVPMRYRTISGTSMATPHVAGILALLWEKTPNATPYQIINELRILAKRLPLLNIDVGSGLSIAP</sequence>
<dbReference type="RefSeq" id="WP_303307243.1">
    <property type="nucleotide sequence ID" value="NZ_JAODOP010000004.1"/>
</dbReference>
<dbReference type="InterPro" id="IPR023828">
    <property type="entry name" value="Peptidase_S8_Ser-AS"/>
</dbReference>
<dbReference type="EMBL" id="JAODOP010000004">
    <property type="protein sequence ID" value="MEF3834939.1"/>
    <property type="molecule type" value="Genomic_DNA"/>
</dbReference>
<feature type="active site" description="Charge relay system" evidence="5">
    <location>
        <position position="367"/>
    </location>
</feature>